<gene>
    <name evidence="1" type="ORF">P186_1749</name>
</gene>
<reference evidence="1 2" key="1">
    <citation type="journal article" date="2012" name="J. Bacteriol.">
        <title>Complete genome sequence of strain 1860, a crenarchaeon of the genus pyrobaculum able to grow with various electron acceptors.</title>
        <authorList>
            <person name="Mardanov A.V."/>
            <person name="Gumerov V.M."/>
            <person name="Slobodkina G.B."/>
            <person name="Beletsky A.V."/>
            <person name="Bonch-Osmolovskaya E.A."/>
            <person name="Ravin N.V."/>
            <person name="Skryabin K.G."/>
        </authorList>
    </citation>
    <scope>NUCLEOTIDE SEQUENCE [LARGE SCALE GENOMIC DNA]</scope>
    <source>
        <strain evidence="1 2">1860</strain>
    </source>
</reference>
<dbReference type="AlphaFoldDB" id="G7VGY8"/>
<name>G7VGY8_9CREN</name>
<dbReference type="KEGG" id="pyr:P186_1749"/>
<dbReference type="BioCyc" id="PSP1104324:GJSN-1715-MONOMER"/>
<accession>G7VGY8</accession>
<dbReference type="HOGENOM" id="CLU_2461898_0_0_2"/>
<dbReference type="EMBL" id="CP003098">
    <property type="protein sequence ID" value="AET33159.1"/>
    <property type="molecule type" value="Genomic_DNA"/>
</dbReference>
<sequence length="88" mass="10161">MCLDKEKLVAAVENLSPPLKALINIATLRIVGRPLEQLLETTPREALKAFLQFAGPHNYQLLLRIFQQQLAKQKCYVTLEELDRFIQR</sequence>
<organism evidence="1 2">
    <name type="scientific">Pyrobaculum ferrireducens</name>
    <dbReference type="NCBI Taxonomy" id="1104324"/>
    <lineage>
        <taxon>Archaea</taxon>
        <taxon>Thermoproteota</taxon>
        <taxon>Thermoprotei</taxon>
        <taxon>Thermoproteales</taxon>
        <taxon>Thermoproteaceae</taxon>
        <taxon>Pyrobaculum</taxon>
    </lineage>
</organism>
<evidence type="ECO:0000313" key="1">
    <source>
        <dbReference type="EMBL" id="AET33159.1"/>
    </source>
</evidence>
<protein>
    <submittedName>
        <fullName evidence="1">Uncharacterized protein</fullName>
    </submittedName>
</protein>
<evidence type="ECO:0000313" key="2">
    <source>
        <dbReference type="Proteomes" id="UP000005867"/>
    </source>
</evidence>
<dbReference type="Proteomes" id="UP000005867">
    <property type="component" value="Chromosome"/>
</dbReference>
<keyword evidence="2" id="KW-1185">Reference proteome</keyword>
<dbReference type="eggNOG" id="arCOG03758">
    <property type="taxonomic scope" value="Archaea"/>
</dbReference>
<dbReference type="RefSeq" id="WP_014288984.1">
    <property type="nucleotide sequence ID" value="NC_016645.1"/>
</dbReference>
<proteinExistence type="predicted"/>
<dbReference type="GeneID" id="11596247"/>